<organism evidence="2 3">
    <name type="scientific">Hydrogenophaga intermedia</name>
    <dbReference type="NCBI Taxonomy" id="65786"/>
    <lineage>
        <taxon>Bacteria</taxon>
        <taxon>Pseudomonadati</taxon>
        <taxon>Pseudomonadota</taxon>
        <taxon>Betaproteobacteria</taxon>
        <taxon>Burkholderiales</taxon>
        <taxon>Comamonadaceae</taxon>
        <taxon>Hydrogenophaga</taxon>
    </lineage>
</organism>
<protein>
    <submittedName>
        <fullName evidence="2">Uncharacterized protein</fullName>
    </submittedName>
</protein>
<evidence type="ECO:0000313" key="2">
    <source>
        <dbReference type="EMBL" id="CDN87497.1"/>
    </source>
</evidence>
<proteinExistence type="predicted"/>
<evidence type="ECO:0000313" key="3">
    <source>
        <dbReference type="Proteomes" id="UP000028878"/>
    </source>
</evidence>
<keyword evidence="3" id="KW-1185">Reference proteome</keyword>
<evidence type="ECO:0000256" key="1">
    <source>
        <dbReference type="SAM" id="MobiDB-lite"/>
    </source>
</evidence>
<name>A0A1L1PKN4_HYDIT</name>
<sequence length="109" mass="11144">MSDKVVRGYIDCPSCGTPGGMRITSDKNGDPFGFCTATCRQQLRVGPDPERVALFEANHAKRLATAAPAPAPAAPVAAPAPVAEPPPPPAAPKRTGLADALHFMAGGAR</sequence>
<accession>A0A1L1PKN4</accession>
<feature type="region of interest" description="Disordered" evidence="1">
    <location>
        <begin position="66"/>
        <end position="109"/>
    </location>
</feature>
<dbReference type="EMBL" id="CCAE010000011">
    <property type="protein sequence ID" value="CDN87497.1"/>
    <property type="molecule type" value="Genomic_DNA"/>
</dbReference>
<feature type="compositionally biased region" description="Pro residues" evidence="1">
    <location>
        <begin position="82"/>
        <end position="91"/>
    </location>
</feature>
<dbReference type="AlphaFoldDB" id="A0A1L1PKN4"/>
<reference evidence="3" key="1">
    <citation type="submission" date="2014-11" db="EMBL/GenBank/DDBJ databases">
        <title>Draft genome sequence of Hydrogenophaga intermedia S1.</title>
        <authorList>
            <person name="Gan H.M."/>
            <person name="Chew T.H."/>
            <person name="Stolz A."/>
        </authorList>
    </citation>
    <scope>NUCLEOTIDE SEQUENCE [LARGE SCALE GENOMIC DNA]</scope>
    <source>
        <strain evidence="3">S1</strain>
    </source>
</reference>
<gene>
    <name evidence="2" type="ORF">BN948_01919</name>
</gene>
<dbReference type="RefSeq" id="WP_035621384.1">
    <property type="nucleotide sequence ID" value="NZ_CCAE010000011.1"/>
</dbReference>
<dbReference type="Proteomes" id="UP000028878">
    <property type="component" value="Unassembled WGS sequence"/>
</dbReference>